<organism evidence="2 3">
    <name type="scientific">Streptomyces niveiscabiei</name>
    <dbReference type="NCBI Taxonomy" id="164115"/>
    <lineage>
        <taxon>Bacteria</taxon>
        <taxon>Bacillati</taxon>
        <taxon>Actinomycetota</taxon>
        <taxon>Actinomycetes</taxon>
        <taxon>Kitasatosporales</taxon>
        <taxon>Streptomycetaceae</taxon>
        <taxon>Streptomyces</taxon>
    </lineage>
</organism>
<dbReference type="Proteomes" id="UP001631957">
    <property type="component" value="Unassembled WGS sequence"/>
</dbReference>
<comment type="caution">
    <text evidence="2">The sequence shown here is derived from an EMBL/GenBank/DDBJ whole genome shotgun (WGS) entry which is preliminary data.</text>
</comment>
<dbReference type="InterPro" id="IPR007278">
    <property type="entry name" value="DUF397"/>
</dbReference>
<sequence length="76" mass="8128">MTPTPLTWRKSSYSENGGQCVQVATWHKSTHSSNGGACVEISPTPTTTLIRDSKSLPDAPTLHIPTPAFTTFLASL</sequence>
<dbReference type="EMBL" id="JBJVNI010000012">
    <property type="protein sequence ID" value="MFM9611522.1"/>
    <property type="molecule type" value="Genomic_DNA"/>
</dbReference>
<accession>A0ABW9HXI3</accession>
<proteinExistence type="predicted"/>
<evidence type="ECO:0000313" key="3">
    <source>
        <dbReference type="Proteomes" id="UP001631957"/>
    </source>
</evidence>
<gene>
    <name evidence="2" type="ORF">ACKI18_22755</name>
</gene>
<reference evidence="2 3" key="1">
    <citation type="submission" date="2024-12" db="EMBL/GenBank/DDBJ databases">
        <title>Forecasting of Potato common scab and diversities of Pathogenic streptomyces spp. in china.</title>
        <authorList>
            <person name="Handique U."/>
            <person name="Wu J."/>
        </authorList>
    </citation>
    <scope>NUCLEOTIDE SEQUENCE [LARGE SCALE GENOMIC DNA]</scope>
    <source>
        <strain evidence="2 3">ZRIMU1530</strain>
    </source>
</reference>
<evidence type="ECO:0000313" key="2">
    <source>
        <dbReference type="EMBL" id="MFM9611522.1"/>
    </source>
</evidence>
<keyword evidence="3" id="KW-1185">Reference proteome</keyword>
<evidence type="ECO:0000259" key="1">
    <source>
        <dbReference type="Pfam" id="PF04149"/>
    </source>
</evidence>
<feature type="domain" description="DUF397" evidence="1">
    <location>
        <begin position="24"/>
        <end position="75"/>
    </location>
</feature>
<name>A0ABW9HXI3_9ACTN</name>
<dbReference type="Pfam" id="PF04149">
    <property type="entry name" value="DUF397"/>
    <property type="match status" value="1"/>
</dbReference>
<dbReference type="RefSeq" id="WP_409123864.1">
    <property type="nucleotide sequence ID" value="NZ_JBJVNI010000012.1"/>
</dbReference>
<protein>
    <submittedName>
        <fullName evidence="2">DUF397 domain-containing protein</fullName>
    </submittedName>
</protein>